<dbReference type="GO" id="GO:0017000">
    <property type="term" value="P:antibiotic biosynthetic process"/>
    <property type="evidence" value="ECO:0007669"/>
    <property type="project" value="UniProtKB-KW"/>
</dbReference>
<evidence type="ECO:0000256" key="3">
    <source>
        <dbReference type="ARBA" id="ARBA00022450"/>
    </source>
</evidence>
<dbReference type="FunFam" id="1.10.1200.10:FF:000016">
    <property type="entry name" value="Non-ribosomal peptide synthase"/>
    <property type="match status" value="2"/>
</dbReference>
<dbReference type="InterPro" id="IPR006162">
    <property type="entry name" value="Ppantetheine_attach_site"/>
</dbReference>
<dbReference type="InterPro" id="IPR042099">
    <property type="entry name" value="ANL_N_sf"/>
</dbReference>
<organism evidence="8 9">
    <name type="scientific">Streptomyces filamentosus NRRL 15998</name>
    <dbReference type="NCBI Taxonomy" id="457431"/>
    <lineage>
        <taxon>Bacteria</taxon>
        <taxon>Bacillati</taxon>
        <taxon>Actinomycetota</taxon>
        <taxon>Actinomycetes</taxon>
        <taxon>Kitasatosporales</taxon>
        <taxon>Streptomycetaceae</taxon>
        <taxon>Streptomyces</taxon>
    </lineage>
</organism>
<feature type="domain" description="Carrier" evidence="7">
    <location>
        <begin position="2010"/>
        <end position="2084"/>
    </location>
</feature>
<dbReference type="InterPro" id="IPR010060">
    <property type="entry name" value="NRPS_synth"/>
</dbReference>
<dbReference type="CDD" id="cd19543">
    <property type="entry name" value="DCL_NRPS"/>
    <property type="match status" value="1"/>
</dbReference>
<dbReference type="FunFam" id="3.40.50.980:FF:000001">
    <property type="entry name" value="Non-ribosomal peptide synthetase"/>
    <property type="match status" value="3"/>
</dbReference>
<dbReference type="InterPro" id="IPR036736">
    <property type="entry name" value="ACP-like_sf"/>
</dbReference>
<dbReference type="Gene3D" id="3.40.50.980">
    <property type="match status" value="6"/>
</dbReference>
<feature type="domain" description="Carrier" evidence="7">
    <location>
        <begin position="3585"/>
        <end position="3660"/>
    </location>
</feature>
<dbReference type="Gene3D" id="3.40.50.12780">
    <property type="entry name" value="N-terminal domain of ligase-like"/>
    <property type="match status" value="2"/>
</dbReference>
<dbReference type="InterPro" id="IPR020806">
    <property type="entry name" value="PKS_PP-bd"/>
</dbReference>
<dbReference type="InterPro" id="IPR001242">
    <property type="entry name" value="Condensation_dom"/>
</dbReference>
<dbReference type="InterPro" id="IPR025110">
    <property type="entry name" value="AMP-bd_C"/>
</dbReference>
<keyword evidence="4" id="KW-0597">Phosphoprotein</keyword>
<dbReference type="Pfam" id="PF00501">
    <property type="entry name" value="AMP-binding"/>
    <property type="match status" value="5"/>
</dbReference>
<dbReference type="Gene3D" id="3.30.559.10">
    <property type="entry name" value="Chloramphenicol acetyltransferase-like domain"/>
    <property type="match status" value="6"/>
</dbReference>
<evidence type="ECO:0000256" key="1">
    <source>
        <dbReference type="ARBA" id="ARBA00001957"/>
    </source>
</evidence>
<feature type="domain" description="Carrier" evidence="7">
    <location>
        <begin position="950"/>
        <end position="1025"/>
    </location>
</feature>
<reference evidence="9" key="2">
    <citation type="submission" date="2008-12" db="EMBL/GenBank/DDBJ databases">
        <title>Annotation of Streptomyces roseosporus strain NRRL 15998.</title>
        <authorList>
            <consortium name="The Broad Institute Genome Sequencing Platform"/>
            <consortium name="Broad Institute Microbial Sequencing Center"/>
            <person name="Fischbach M."/>
            <person name="Ward D."/>
            <person name="Young S."/>
            <person name="Kodira C.D."/>
            <person name="Zeng Q."/>
            <person name="Koehrsen M."/>
            <person name="Godfrey P."/>
            <person name="Alvarado L."/>
            <person name="Berlin A.M."/>
            <person name="Borenstein D."/>
            <person name="Chen Z."/>
            <person name="Engels R."/>
            <person name="Freedman E."/>
            <person name="Gellesch M."/>
            <person name="Goldberg J."/>
            <person name="Griggs A."/>
            <person name="Gujja S."/>
            <person name="Heiman D.I."/>
            <person name="Hepburn T.A."/>
            <person name="Howarth C."/>
            <person name="Jen D."/>
            <person name="Larson L."/>
            <person name="Lewis B."/>
            <person name="Mehta T."/>
            <person name="Park D."/>
            <person name="Pearson M."/>
            <person name="Roberts A."/>
            <person name="Saif S."/>
            <person name="Shea T.D."/>
            <person name="Shenoy N."/>
            <person name="Sisk P."/>
            <person name="Stolte C."/>
            <person name="Sykes S.N."/>
            <person name="Walk T."/>
            <person name="White J."/>
            <person name="Yandava C."/>
            <person name="Straight P."/>
            <person name="Clardy J."/>
            <person name="Hung D."/>
            <person name="Kolter R."/>
            <person name="Mekalanos J."/>
            <person name="Walker S."/>
            <person name="Walsh C.T."/>
            <person name="Wieland B.L.C."/>
            <person name="Ilzarbe M."/>
            <person name="Galagan J."/>
            <person name="Nusbaum C."/>
            <person name="Birren B."/>
        </authorList>
    </citation>
    <scope>NUCLEOTIDE SEQUENCE [LARGE SCALE GENOMIC DNA]</scope>
    <source>
        <strain evidence="9">NRRL 15998</strain>
    </source>
</reference>
<dbReference type="Gene3D" id="2.30.38.10">
    <property type="entry name" value="Luciferase, Domain 3"/>
    <property type="match status" value="3"/>
</dbReference>
<dbReference type="FunFam" id="1.10.1200.10:FF:000005">
    <property type="entry name" value="Nonribosomal peptide synthetase 1"/>
    <property type="match status" value="2"/>
</dbReference>
<dbReference type="SUPFAM" id="SSF47336">
    <property type="entry name" value="ACP-like"/>
    <property type="match status" value="5"/>
</dbReference>
<name>D6AH54_STRFL</name>
<gene>
    <name evidence="8" type="ORF">SSGG_00241</name>
</gene>
<dbReference type="GO" id="GO:0044550">
    <property type="term" value="P:secondary metabolite biosynthetic process"/>
    <property type="evidence" value="ECO:0007669"/>
    <property type="project" value="UniProtKB-ARBA"/>
</dbReference>
<keyword evidence="6" id="KW-0045">Antibiotic biosynthesis</keyword>
<dbReference type="InterPro" id="IPR000873">
    <property type="entry name" value="AMP-dep_synth/lig_dom"/>
</dbReference>
<dbReference type="GO" id="GO:0005737">
    <property type="term" value="C:cytoplasm"/>
    <property type="evidence" value="ECO:0007669"/>
    <property type="project" value="TreeGrafter"/>
</dbReference>
<dbReference type="NCBIfam" id="TIGR01733">
    <property type="entry name" value="AA-adenyl-dom"/>
    <property type="match status" value="5"/>
</dbReference>
<dbReference type="InterPro" id="IPR023213">
    <property type="entry name" value="CAT-like_dom_sf"/>
</dbReference>
<dbReference type="Pfam" id="PF00550">
    <property type="entry name" value="PP-binding"/>
    <property type="match status" value="5"/>
</dbReference>
<dbReference type="PROSITE" id="PS00012">
    <property type="entry name" value="PHOSPHOPANTETHEINE"/>
    <property type="match status" value="5"/>
</dbReference>
<dbReference type="FunFam" id="3.30.300.30:FF:000010">
    <property type="entry name" value="Enterobactin synthetase component F"/>
    <property type="match status" value="5"/>
</dbReference>
<reference evidence="9" key="1">
    <citation type="submission" date="2008-10" db="EMBL/GenBank/DDBJ databases">
        <authorList>
            <person name="Molnar K."/>
        </authorList>
    </citation>
    <scope>NUCLEOTIDE SEQUENCE [LARGE SCALE GENOMIC DNA]</scope>
    <source>
        <strain evidence="9">NRRL 15998</strain>
    </source>
</reference>
<dbReference type="FunFam" id="3.40.50.980:FF:000002">
    <property type="entry name" value="Enterobactin synthetase component F"/>
    <property type="match status" value="1"/>
</dbReference>
<dbReference type="InterPro" id="IPR009081">
    <property type="entry name" value="PP-bd_ACP"/>
</dbReference>
<dbReference type="FunFam" id="2.30.38.10:FF:000001">
    <property type="entry name" value="Non-ribosomal peptide synthetase PvdI"/>
    <property type="match status" value="5"/>
</dbReference>
<dbReference type="FunFam" id="3.40.50.12780:FF:000012">
    <property type="entry name" value="Non-ribosomal peptide synthetase"/>
    <property type="match status" value="3"/>
</dbReference>
<evidence type="ECO:0000256" key="6">
    <source>
        <dbReference type="ARBA" id="ARBA00023194"/>
    </source>
</evidence>
<dbReference type="Proteomes" id="UP000003986">
    <property type="component" value="Unassembled WGS sequence"/>
</dbReference>
<dbReference type="NCBIfam" id="TIGR01720">
    <property type="entry name" value="NRPS-para261"/>
    <property type="match status" value="1"/>
</dbReference>
<dbReference type="CDD" id="cd05930">
    <property type="entry name" value="A_NRPS"/>
    <property type="match status" value="3"/>
</dbReference>
<dbReference type="InterPro" id="IPR029058">
    <property type="entry name" value="AB_hydrolase_fold"/>
</dbReference>
<dbReference type="GO" id="GO:0031177">
    <property type="term" value="F:phosphopantetheine binding"/>
    <property type="evidence" value="ECO:0007669"/>
    <property type="project" value="InterPro"/>
</dbReference>
<keyword evidence="3" id="KW-0596">Phosphopantetheine</keyword>
<dbReference type="Pfam" id="PF13193">
    <property type="entry name" value="AMP-binding_C"/>
    <property type="match status" value="5"/>
</dbReference>
<evidence type="ECO:0000313" key="9">
    <source>
        <dbReference type="Proteomes" id="UP000003986"/>
    </source>
</evidence>
<evidence type="ECO:0000256" key="4">
    <source>
        <dbReference type="ARBA" id="ARBA00022553"/>
    </source>
</evidence>
<dbReference type="GO" id="GO:0008610">
    <property type="term" value="P:lipid biosynthetic process"/>
    <property type="evidence" value="ECO:0007669"/>
    <property type="project" value="UniProtKB-ARBA"/>
</dbReference>
<evidence type="ECO:0000313" key="8">
    <source>
        <dbReference type="EMBL" id="EFE72875.2"/>
    </source>
</evidence>
<feature type="domain" description="Carrier" evidence="7">
    <location>
        <begin position="5718"/>
        <end position="5792"/>
    </location>
</feature>
<evidence type="ECO:0000256" key="2">
    <source>
        <dbReference type="ARBA" id="ARBA00006432"/>
    </source>
</evidence>
<keyword evidence="5" id="KW-0677">Repeat</keyword>
<accession>D6AH54</accession>
<feature type="domain" description="Carrier" evidence="7">
    <location>
        <begin position="4657"/>
        <end position="4732"/>
    </location>
</feature>
<dbReference type="CDD" id="cd19540">
    <property type="entry name" value="LCL_NRPS-like"/>
    <property type="match status" value="3"/>
</dbReference>
<dbReference type="InterPro" id="IPR045851">
    <property type="entry name" value="AMP-bd_C_sf"/>
</dbReference>
<dbReference type="SUPFAM" id="SSF56801">
    <property type="entry name" value="Acetyl-CoA synthetase-like"/>
    <property type="match status" value="5"/>
</dbReference>
<dbReference type="PANTHER" id="PTHR45527:SF1">
    <property type="entry name" value="FATTY ACID SYNTHASE"/>
    <property type="match status" value="1"/>
</dbReference>
<sequence length="5830" mass="624177">MDMQSQRLGVTAAQQSVWLAGQLADDHRLYHCAAYLSLTGSIDPRTLGTAVRRTLDETEALRTRFVPQDGELLQILEPGAGQLLLEADFSGDPDPERAAHDWMHAALAAPVRLDRAGTATHALLTLGPSRHLLYFGYHHIALDGYGALLHLRRLAHVYTALSNGDDPGPCPFGPLAGVLTEEAAYRDSDNHRRDGEFWTRSLAGADEAPGLSEREAGALAVPLRRTVELSGERTEKLAASAAATGARWSSLLVAATAAFVRRHAAADDTVIGLPVTARLTGPALRTPCMLANDVPLRLDARLDAPFAALLADTTRAVGTLARHQRFRGEELHRNLGGVGRTAGLARVTVNVLAYVDNIRFGDCRAVVHELSSGPVRDFHINSYGTPGTPDGVQLVFSGNPALYTATDLADHQERFLRFLDAVTADPDLPTGRHRLLSPGTRARLLDDSRGTERPVPRATLPELFAEQARRTPDAPAVQHDGTVLTYRDLHRSVERAAGRLAGLGLRTEDVVALALPKSAESVAILLGIQRAGAAYVPLDPTHPAERLARVLDDTRPRYLVTTGHIDGLSHPTPQLAAADLLREGGPEPAPGRPAPGNAAYIIQTSGSTGRPKGVVVTHEGLATLAADQIRRYRTGPDARVLQFISPGFDVFVSELSMTLLSGGCLVIPPDGLTGRHLADFLAAEAVTTTSLTPGALATMPATDLPHLRTLIVGGEVCPPEIFDQWGRGRDIVNAYGPTETTVEATAWHRDGATHGPVPLGRPTLNRRGYVLDPALEPVPDGTTGELYLAGEGLARGYVAAPGPTAERFVADPFGPPGSRMYRTGDLVRRRSGGMLEFVGRADGQVKLRGFRIELGEVQAALTALPGVRQAGVLIREDRPGDPRLVGYIVPAPGAEPDAGELRAALARTLPPHMVPWALVPLPALPLTSNGKLDRAALPVPAARAGGSGQRPVTPQEKTLCALFADVLGVTEVATDDVFFELGGHSLNGTRLLARIRTEFGTDLTLRDLFAFPTVAGLLPLLDDNGRQHTTPPLPPRPERLPLSHAQQRLWFLDQVEGPSPAYNIPTAVRLEGPLDIPALAVALQDVTNRHEPLRTLLAEDSEGPHQVILPPEAARPELTHSTVAPGDLAAALAEAARRPFDLAGEIPLKAHLFGCGPDDHTLLLLVHHTAGDGASVEVLVRDLAHAYGARRAGDAPHFEPLPLQYADHTLRRRHLLDDPSDSTQLDHWRDALAGLPEQLELPTDHTRPAVPTRRGEAIAFTVPEHTHHTLRAMAQAHGVTVFMVMQAALAALLSRHGAGHDIPLGTPVAGRSDDGTEDLVGFFVNTLVLRNDVSGDPTFAELVSRVRAANLDAYAYQDVPFERLVDVLKPERSLSWHPLFQIMIAYNGPATNDTADGSRFAGLTSRVHAVHTGMSKFDLSFFLTEHADGLGIDGALEFSTDLFTRITAERLVQRYLTVLEQAAGAPDRPISSYELLGDDERALLAQWNDTAHPTPPGTVLDLLESRAARTPDRPAVVENDHVLTYADLHTRANRLARHLITAHGVGPERLVAVALPRSAELLVALLAVLKTGAAYVPLDLTHPAERTAVVLDDCRPAVILTDAGAARELPRRDIPQLRLDEPEVHAAIAEQPGGPVTDRDRTCVTPVSGEHVAYVIYTSGSTGRPKGVAVEHRSLADFVRYSVTAYPGAFDVTLLHSPVTFDLTVTSLFPPLVVGGAIHVADLTEACPPSLAAAGGPTFVKATPSHLPLLTHEATWAASAKVLLVGGEQLLGRELDKWRAGSPEAVVFNDYGPTEATVNCVDFRIDPGQPIGAGPVAIGRPLRNTRVFVLDGGLRAVPVGVVGELHVAGEGLARGYLGQPGLTAERFVACPFGDAGERMYRTGDLVRWRADGMLEFVGRVDDQVKVRGFRIELGEVEAAVAACPGVDRSVVVVREDRPGDRRLVAYVTAAGDEAEGLAPLIVETAAGRLPGYMVPSAVVVLDEIPLTPNGKVDRAALPAPRVAPAAEFRVTGSPREEALCALFAEVLGVERVGVDDGFFDLGGDSILSIQLVARARRAGLEVSVRDVFEHRTVRALAGVVRESGGVAAAVVDSGVGAVERWPVVEWLAERGGGGLGGAVRAFNQSVVVATPAGITWDELRTVLDAVRERHDAWRLRVVDSGDGAWSLRVDAPAPGGEPDWITRHGMASADLEEQVNAVRAAAVEARSRLDPLTGRMVRAVWLDRGPDRRGVLVLVAHHLVVDGVSWRIVLGDLGEAWTQARAGGHVRLDTVGTSLRGWAAALAEQGRHGARATEANLWAQMVHGSDPLVGPRAVDPSVDVFGVVESVGSRASVGVSRALLTEVPSVLGVGVQEVLLAAFGLAVTRWRGRGGSVVVDVEGHGRNEDAVPGADLSRTVGWFTSIYPVRLPLEPAAWDEIRAGGPAVGRTVREIKECLRTLPDQGLGYGILRYLDPENGPALAQHPTPHFGFNYLGRVSVSADAASLDEGDAHADGLGGLVGGRAAADSDEEQWADWVPVSGPFAVGAGQDPVLPVAHAVEFNAITLDTPDGPRLSVTWSWPTTLLSESRIRELARFWDEALEGLVAHARRPDAGGLTPSDLPLVALDHAELEALQADVTGGVHDILPVSPLQEGLLFHSSFAADGVDVYVGQLTFDLTGPVDADHLHAVVESLVTRHDVLRTGYRQAQSGEWIAVVARQVHTPWQYIHTLDTDADTLTNDERWRPFDMTQGPLARFTLARINDTHFRFIVTYHHVILDGWSVAVLIRELFTTYRDTALGRRPEVPYSPPRRDFMAWLAERDQTAAGQAWRSALAGLAEPTVLALGTEGSGVIPEVLEEEISEELTSELVAWARGRGVTVASVVQAAWALVLGRLVGRDDVVFGLTVSGRPAEVAGVEDMVGLFVNTIPLRARMDPAESLGAFVERLQREQTELLEHQHVRLAEVQRWAGHKELFDVGMVFENYPMDSLLQDSLFHGSGLQIDGIQGADATHFALNLAVVPLPAMRFRLGYRPDVFDAGRVRELWGWIVRALECVVCERDVPVSGVDVLGAGERETLLGWGAGAEPGVRALPGAGAGAGAGLVGLFEERVRTDPDAVAVRGAGVEWSYAELNARANAVARWLIGRGVGPERGVGVVMDRGPDVVAMLLAVAKSGGFYLPVDPQWPTERIDWVLADAGIDLAVVGENLAAAVEAVRDCEVVDYAQIARETRLNEQAATDAGDVTDGERVSALLSGHPLYVIYTSGSTGLPKGVVVTHASVGAYLRRGRNAYRGAADGLGHVHSSLAFDLTVTVLFTPLVSGGCVTLGDLDDTANGLGATFLKATPSHLPLLGQLDRVLAPDATLLLGGEALTAGALHHWRTHHPHTTVINAYGPTELTVNCAEYRIPPGHCLPDGPVPIGRPFTGHHLFVLDPALRLTPPDTIGELYVAGDGLARGYLGRPDLTAERFVACPFRSPGERMYRTGDLARWRSDGTLEFIGRADDQVKIRGFRIELGEVEAAVAAHPHVARAIAVVREDRPGDQRLVAYVTGSDPSGLSSAVTDTVAGRLPAYMVPSAVVVLDQIPLTPNGKVDRAALPAPGTASGTTSRAPGTAREEILCTLFADVLGLDQVGVDEDFFDLGGHSLLATRLTSRIRSALGIDLGVRALFKAPTVGRLDQLLQQQTTSLRAPLVARERTGCEPLSFAQQRLWFLHQLEGPNAAYNIPMALRLTGRLDLTALEAALTDVIARHESLRTVIAQDDSGGVWQNILPTDDTRTHLTLDTMPVDAHTLQNRVDEAARHPFDLTTEIPLRATVFRVTDDEHVLLLVLHHIAGDGWSMAPLAHDLSAAYTVRLEHHAPQLPALAVQYADYAAWQRDVLGTENNTSSQLSTQLDYWYSKLEGLPAELTLPTSRVRPAVASHACDRVEFTVPHDVHQGLTALARTQGATVFMVVQAALAALLSRLGAGTDIPIGTPIAGRTDQAMENLIGLFVNTLVLRTDVSGDPTFAELLARVRTTALDAYAHQDIPFERLVEAINPERSLTRHPLFQVMLAFNNTDRRSALDALDAMPGLHARPADVLAVTSPYDLAFSFVETPGSTEMPGILDYATDLFDRSTAEAMTERLVRLLAEIARRPELSVGDIGILSADEVKALSPEAPPAAEELHTSTLPELFEEQVAARGHAVAVVCEGEELSYKELNARANRLARVLMERGAGPERFVGVALPRGLDLIVALLAVTKTGAAYVPLDPEYPTDRLAYMVTDANPTAVVTSTDVHIPLIAPRIELDDEAIRTELAAAPDTAPCVGSGPAHPAYVIYTSGSTGRPKGVVISHANVVRLFTACSDSFDFGPDHVWTLFHSYAFDFSVWEIWGALLHGGRLVVVPFEVTRSPAEFLALLAEQQVTLLSQTPSAFHQLTEAARQEPARCAGLALRHVVFGGEALDPSRLRDWFDLPLGSRPTLVNMYGITETTVHVTVLPLEDRATSLSGSPIGRPLADLQVYVLDERLRPVPPGTVGEMYVAGAGLARGYLGRPALTAERFVADPNSRSGGRLYRTGDLAKVRPDGGLEYVGRGDRQVKIRGFRIELGEIEAALVTHAGVVQAVVLVRDEQTDDQRLVAHVVPALPHRAPTLAELHEHLAATLPAYMVPSAYRTLDELPLTANGKLDRAALAGQWQGGTRTRRLPRTPQEEILCELFADVLRLPAAGADDDFFALGGHSLLATRLLSAVRGTLGVELGIRDLFAAPTPAGLATVLAASGTALPPVTRIDRRPERLPLSFAQRRLWFLSKLEGPSATYNIPVAVRLTGALDVPALRAALGDVTARHESLRTVFPDDGGEPRQLVLPHAEPPFLTHEVTVGEVAEQAASATGYAFDITSDTPLRATLLRVSPEEHVLVVVIHHIAGDGWSMGPLVRDLVTAYRARTRGDAPEYTPLPVQYADYALWQHAVAGDEDAPDGRTARRLGYWREMLAGLPEEHTLPADRPRPVRSSHRGGRVRFELPAGVHRSLLAVARDRRATLFMVVQAALAGLLSRLGAGDDIPIGTPVAGRGDEALDDVVGFFVNTLVLRTNLAGDPSFADLVDRVRTADLDAFAHQDVPFERLVEALAPRRSLARHPLFQIWYTLTNADQDITGQALNALPGLTGDEYPLGASAAKFDLSFTFTEHRTPDGDAAGLSVLLDYSSDLYDHGTAAALGHRLTGFFAALAADPTAPLGTVPLLTDDERDRILGDWGSGTHTPLPPRSVAEQIVRRAALDPDAVAVITAEEELSYRELERLSGETARLLADRGIGRESLVAVALPRTAGLVTTLLGVLRTGAAYLPLDTGYPAERLAHVLSDARPDLVLTHAGLAGRLPAGLAPTVLVDEPQPPAAAAPAVPTSPSGDHLAYVIHTSGSTGRPKGVAIAESSLRAFLADAVRRHDLTPHDRLLAVTTVGFDIAGLELFAPLLAGAAIVLADEDAVRDPASITSLCARHHVTVVQATPSWWRAMLDGAPADAAARLEHVRILVGGEPLPADLARVLTATGAAVTNVYGPTEATIWATAAPLTAGDDRTPGIGTPLDNWRVHILDAALGPVPPGVPGEIHIAGSGLARGYLRRPDLTAERFVANPFAPGERMYRTGDLGRFRPDGTLEHLGRVDDQVKVRGFRIELGDVEAALARHPDVGRAAAAVRPDHRGQGRLVAYVVPRPGTRGPDAGELRETVRELLPDYMVPSAQVTLTTLPHTPNGKLDRAALPAPVFGTPAGRAPATREEKILAGLFADILGLPDVGADSGFFDLGGDSVLSIQLVSRARREGLHITVRDVFEHGTVGALAAAALPAPADDADDTVPGTDVLPSISDDEFEEFELELGLEGEEEQW</sequence>
<dbReference type="GO" id="GO:0043041">
    <property type="term" value="P:amino acid activation for nonribosomal peptide biosynthetic process"/>
    <property type="evidence" value="ECO:0007669"/>
    <property type="project" value="TreeGrafter"/>
</dbReference>
<dbReference type="InterPro" id="IPR020845">
    <property type="entry name" value="AMP-binding_CS"/>
</dbReference>
<evidence type="ECO:0000256" key="5">
    <source>
        <dbReference type="ARBA" id="ARBA00022737"/>
    </source>
</evidence>
<dbReference type="InterPro" id="IPR010071">
    <property type="entry name" value="AA_adenyl_dom"/>
</dbReference>
<dbReference type="GO" id="GO:0072330">
    <property type="term" value="P:monocarboxylic acid biosynthetic process"/>
    <property type="evidence" value="ECO:0007669"/>
    <property type="project" value="UniProtKB-ARBA"/>
</dbReference>
<dbReference type="SUPFAM" id="SSF52777">
    <property type="entry name" value="CoA-dependent acyltransferases"/>
    <property type="match status" value="12"/>
</dbReference>
<dbReference type="GO" id="GO:0003824">
    <property type="term" value="F:catalytic activity"/>
    <property type="evidence" value="ECO:0007669"/>
    <property type="project" value="InterPro"/>
</dbReference>
<dbReference type="EMBL" id="DS999644">
    <property type="protein sequence ID" value="EFE72875.2"/>
    <property type="molecule type" value="Genomic_DNA"/>
</dbReference>
<protein>
    <submittedName>
        <fullName evidence="8">Peptide synthetase 1</fullName>
    </submittedName>
</protein>
<comment type="cofactor">
    <cofactor evidence="1">
        <name>pantetheine 4'-phosphate</name>
        <dbReference type="ChEBI" id="CHEBI:47942"/>
    </cofactor>
</comment>
<dbReference type="PANTHER" id="PTHR45527">
    <property type="entry name" value="NONRIBOSOMAL PEPTIDE SYNTHETASE"/>
    <property type="match status" value="1"/>
</dbReference>
<dbReference type="NCBIfam" id="NF003417">
    <property type="entry name" value="PRK04813.1"/>
    <property type="match status" value="5"/>
</dbReference>
<proteinExistence type="inferred from homology"/>
<dbReference type="Gene3D" id="3.30.559.30">
    <property type="entry name" value="Nonribosomal peptide synthetase, condensation domain"/>
    <property type="match status" value="6"/>
</dbReference>
<dbReference type="PROSITE" id="PS50075">
    <property type="entry name" value="CARRIER"/>
    <property type="match status" value="5"/>
</dbReference>
<dbReference type="SMART" id="SM00823">
    <property type="entry name" value="PKS_PP"/>
    <property type="match status" value="5"/>
</dbReference>
<dbReference type="Gene3D" id="3.40.50.1820">
    <property type="entry name" value="alpha/beta hydrolase"/>
    <property type="match status" value="1"/>
</dbReference>
<dbReference type="Pfam" id="PF00668">
    <property type="entry name" value="Condensation"/>
    <property type="match status" value="6"/>
</dbReference>
<dbReference type="CDD" id="cd17643">
    <property type="entry name" value="A_NRPS_Cytc1-like"/>
    <property type="match status" value="1"/>
</dbReference>
<comment type="similarity">
    <text evidence="2">Belongs to the ATP-dependent AMP-binding enzyme family.</text>
</comment>
<dbReference type="PROSITE" id="PS00455">
    <property type="entry name" value="AMP_BINDING"/>
    <property type="match status" value="5"/>
</dbReference>
<dbReference type="Gene3D" id="1.10.1200.10">
    <property type="entry name" value="ACP-like"/>
    <property type="match status" value="4"/>
</dbReference>
<dbReference type="FunFam" id="3.30.559.10:FF:000012">
    <property type="entry name" value="Non-ribosomal peptide synthetase"/>
    <property type="match status" value="2"/>
</dbReference>
<dbReference type="Gene3D" id="3.30.300.30">
    <property type="match status" value="5"/>
</dbReference>
<dbReference type="RefSeq" id="WP_006122820.1">
    <property type="nucleotide sequence ID" value="NZ_DS999644.1"/>
</dbReference>
<evidence type="ECO:0000259" key="7">
    <source>
        <dbReference type="PROSITE" id="PS50075"/>
    </source>
</evidence>